<evidence type="ECO:0000256" key="1">
    <source>
        <dbReference type="ARBA" id="ARBA00004141"/>
    </source>
</evidence>
<sequence length="317" mass="34795">MNLVDIILVLVVAAAVWSGFQRGFLVGALELLGWTLSLFTGYLAYPALAVILERFIPGIGIWLQPLSFIIIVLAVRLVSSWVTNRILERFRSFDRKPVNRALGLLPGLINGAIYATLLAGLLLTVPISETLSAATQKSNIAGLLSNEAEWANRRLAPIFDDAIRRSMTHVGTEVAPNETVKLHFTVKDPKTRTDLEARMLELVNEERAKAGLAPLKADPEMTAVARAHARDMFARGYFSHYTPEKKDPFDRMGAANVRFLTAGENLALGQTLLICHRGLMNSPGHRANILHNGFGRVGIGVLDGGLYGLMIAQEFRD</sequence>
<dbReference type="GO" id="GO:0009403">
    <property type="term" value="P:toxin biosynthetic process"/>
    <property type="evidence" value="ECO:0007669"/>
    <property type="project" value="InterPro"/>
</dbReference>
<evidence type="ECO:0000259" key="6">
    <source>
        <dbReference type="Pfam" id="PF00188"/>
    </source>
</evidence>
<protein>
    <recommendedName>
        <fullName evidence="6">SCP domain-containing protein</fullName>
    </recommendedName>
</protein>
<comment type="subcellular location">
    <subcellularLocation>
        <location evidence="1">Membrane</location>
        <topology evidence="1">Multi-pass membrane protein</topology>
    </subcellularLocation>
</comment>
<feature type="transmembrane region" description="Helical" evidence="5">
    <location>
        <begin position="62"/>
        <end position="82"/>
    </location>
</feature>
<gene>
    <name evidence="7" type="ORF">EPD60_01485</name>
</gene>
<feature type="transmembrane region" description="Helical" evidence="5">
    <location>
        <begin position="102"/>
        <end position="123"/>
    </location>
</feature>
<evidence type="ECO:0000256" key="4">
    <source>
        <dbReference type="ARBA" id="ARBA00023136"/>
    </source>
</evidence>
<keyword evidence="3 5" id="KW-1133">Transmembrane helix</keyword>
<dbReference type="InterPro" id="IPR035940">
    <property type="entry name" value="CAP_sf"/>
</dbReference>
<dbReference type="RefSeq" id="WP_131446118.1">
    <property type="nucleotide sequence ID" value="NZ_SJZI01000002.1"/>
</dbReference>
<dbReference type="PANTHER" id="PTHR31157:SF1">
    <property type="entry name" value="SCP DOMAIN-CONTAINING PROTEIN"/>
    <property type="match status" value="1"/>
</dbReference>
<dbReference type="CDD" id="cd05379">
    <property type="entry name" value="CAP_bacterial"/>
    <property type="match status" value="1"/>
</dbReference>
<comment type="caution">
    <text evidence="7">The sequence shown here is derived from an EMBL/GenBank/DDBJ whole genome shotgun (WGS) entry which is preliminary data.</text>
</comment>
<reference evidence="7 8" key="1">
    <citation type="submission" date="2019-03" db="EMBL/GenBank/DDBJ databases">
        <authorList>
            <person name="Kim M.K.M."/>
        </authorList>
    </citation>
    <scope>NUCLEOTIDE SEQUENCE [LARGE SCALE GENOMIC DNA]</scope>
    <source>
        <strain evidence="7 8">17J68-12</strain>
    </source>
</reference>
<dbReference type="InterPro" id="IPR003825">
    <property type="entry name" value="Colicin-V_CvpA"/>
</dbReference>
<dbReference type="Pfam" id="PF00188">
    <property type="entry name" value="CAP"/>
    <property type="match status" value="1"/>
</dbReference>
<evidence type="ECO:0000313" key="7">
    <source>
        <dbReference type="EMBL" id="TCJ19114.1"/>
    </source>
</evidence>
<evidence type="ECO:0000313" key="8">
    <source>
        <dbReference type="Proteomes" id="UP000295334"/>
    </source>
</evidence>
<dbReference type="EMBL" id="SJZI01000002">
    <property type="protein sequence ID" value="TCJ19114.1"/>
    <property type="molecule type" value="Genomic_DNA"/>
</dbReference>
<evidence type="ECO:0000256" key="2">
    <source>
        <dbReference type="ARBA" id="ARBA00022692"/>
    </source>
</evidence>
<accession>A0A4R1BNJ3</accession>
<feature type="transmembrane region" description="Helical" evidence="5">
    <location>
        <begin position="6"/>
        <end position="24"/>
    </location>
</feature>
<evidence type="ECO:0000256" key="5">
    <source>
        <dbReference type="SAM" id="Phobius"/>
    </source>
</evidence>
<dbReference type="AlphaFoldDB" id="A0A4R1BNJ3"/>
<keyword evidence="4 5" id="KW-0472">Membrane</keyword>
<dbReference type="Pfam" id="PF02674">
    <property type="entry name" value="Colicin_V"/>
    <property type="match status" value="1"/>
</dbReference>
<feature type="domain" description="SCP" evidence="6">
    <location>
        <begin position="200"/>
        <end position="303"/>
    </location>
</feature>
<dbReference type="PANTHER" id="PTHR31157">
    <property type="entry name" value="SCP DOMAIN-CONTAINING PROTEIN"/>
    <property type="match status" value="1"/>
</dbReference>
<evidence type="ECO:0000256" key="3">
    <source>
        <dbReference type="ARBA" id="ARBA00022989"/>
    </source>
</evidence>
<feature type="transmembrane region" description="Helical" evidence="5">
    <location>
        <begin position="31"/>
        <end position="56"/>
    </location>
</feature>
<dbReference type="Gene3D" id="3.40.33.10">
    <property type="entry name" value="CAP"/>
    <property type="match status" value="1"/>
</dbReference>
<organism evidence="7 8">
    <name type="scientific">Flaviaesturariibacter flavus</name>
    <dbReference type="NCBI Taxonomy" id="2502780"/>
    <lineage>
        <taxon>Bacteria</taxon>
        <taxon>Pseudomonadati</taxon>
        <taxon>Bacteroidota</taxon>
        <taxon>Chitinophagia</taxon>
        <taxon>Chitinophagales</taxon>
        <taxon>Chitinophagaceae</taxon>
        <taxon>Flaviaestuariibacter</taxon>
    </lineage>
</organism>
<keyword evidence="8" id="KW-1185">Reference proteome</keyword>
<name>A0A4R1BNJ3_9BACT</name>
<dbReference type="OrthoDB" id="982527at2"/>
<dbReference type="InterPro" id="IPR014044">
    <property type="entry name" value="CAP_dom"/>
</dbReference>
<dbReference type="GO" id="GO:0016020">
    <property type="term" value="C:membrane"/>
    <property type="evidence" value="ECO:0007669"/>
    <property type="project" value="UniProtKB-SubCell"/>
</dbReference>
<dbReference type="Proteomes" id="UP000295334">
    <property type="component" value="Unassembled WGS sequence"/>
</dbReference>
<dbReference type="SUPFAM" id="SSF55797">
    <property type="entry name" value="PR-1-like"/>
    <property type="match status" value="1"/>
</dbReference>
<keyword evidence="2 5" id="KW-0812">Transmembrane</keyword>
<proteinExistence type="predicted"/>